<dbReference type="EMBL" id="CP023747">
    <property type="protein sequence ID" value="QEV42225.1"/>
    <property type="molecule type" value="Genomic_DNA"/>
</dbReference>
<dbReference type="OrthoDB" id="8664638at2"/>
<dbReference type="PROSITE" id="PS50949">
    <property type="entry name" value="HTH_GNTR"/>
    <property type="match status" value="1"/>
</dbReference>
<dbReference type="STRING" id="40318.SNOD_29685"/>
<dbReference type="CDD" id="cd07377">
    <property type="entry name" value="WHTH_GntR"/>
    <property type="match status" value="1"/>
</dbReference>
<name>A0A0B5DUB0_9ACTN</name>
<organism evidence="5 7">
    <name type="scientific">Streptomyces nodosus</name>
    <dbReference type="NCBI Taxonomy" id="40318"/>
    <lineage>
        <taxon>Bacteria</taxon>
        <taxon>Bacillati</taxon>
        <taxon>Actinomycetota</taxon>
        <taxon>Actinomycetes</taxon>
        <taxon>Kitasatosporales</taxon>
        <taxon>Streptomycetaceae</taxon>
        <taxon>Streptomyces</taxon>
    </lineage>
</organism>
<evidence type="ECO:0000313" key="6">
    <source>
        <dbReference type="EMBL" id="QEV42225.1"/>
    </source>
</evidence>
<dbReference type="EMBL" id="CP009313">
    <property type="protein sequence ID" value="AJE43717.1"/>
    <property type="molecule type" value="Genomic_DNA"/>
</dbReference>
<gene>
    <name evidence="6" type="ORF">CP978_29985</name>
    <name evidence="5" type="ORF">SNOD_29685</name>
</gene>
<dbReference type="RefSeq" id="WP_043446036.1">
    <property type="nucleotide sequence ID" value="NZ_CP009313.1"/>
</dbReference>
<sequence length="239" mass="26219">MAETTRDTSIGAGDKSLRDQVYEALRERIIEGGLEPGRRVVERNLAAEFEVSRIPVREAMQRLETEGFLTTQPRRGTIVSRVGVEDTAHFFDVRENLEALAADLAARHADAAGLRRLEQLLLGARRAAERGRARDLAALNADFHRQIVVLSGNPLLQDLMQPLDGRLRRLFRLTAEPGDGPLMCGEHEELFRAVRSGDAQTAAHLARRHVANTRAAALQILAARAAAEGQEPLSAVAGR</sequence>
<dbReference type="Gene3D" id="1.20.120.530">
    <property type="entry name" value="GntR ligand-binding domain-like"/>
    <property type="match status" value="1"/>
</dbReference>
<keyword evidence="7" id="KW-1185">Reference proteome</keyword>
<dbReference type="PRINTS" id="PR00035">
    <property type="entry name" value="HTHGNTR"/>
</dbReference>
<dbReference type="PANTHER" id="PTHR43537">
    <property type="entry name" value="TRANSCRIPTIONAL REGULATOR, GNTR FAMILY"/>
    <property type="match status" value="1"/>
</dbReference>
<evidence type="ECO:0000313" key="8">
    <source>
        <dbReference type="Proteomes" id="UP000325763"/>
    </source>
</evidence>
<dbReference type="HOGENOM" id="CLU_017584_5_5_11"/>
<dbReference type="Pfam" id="PF00392">
    <property type="entry name" value="GntR"/>
    <property type="match status" value="1"/>
</dbReference>
<keyword evidence="1" id="KW-0805">Transcription regulation</keyword>
<evidence type="ECO:0000313" key="5">
    <source>
        <dbReference type="EMBL" id="AJE43717.1"/>
    </source>
</evidence>
<accession>A0A0B5DUB0</accession>
<protein>
    <submittedName>
        <fullName evidence="5">GntR family transcriptional regulator</fullName>
    </submittedName>
</protein>
<evidence type="ECO:0000256" key="3">
    <source>
        <dbReference type="ARBA" id="ARBA00023163"/>
    </source>
</evidence>
<dbReference type="InterPro" id="IPR036388">
    <property type="entry name" value="WH-like_DNA-bd_sf"/>
</dbReference>
<dbReference type="InterPro" id="IPR011711">
    <property type="entry name" value="GntR_C"/>
</dbReference>
<dbReference type="SMART" id="SM00895">
    <property type="entry name" value="FCD"/>
    <property type="match status" value="1"/>
</dbReference>
<dbReference type="GO" id="GO:0003677">
    <property type="term" value="F:DNA binding"/>
    <property type="evidence" value="ECO:0007669"/>
    <property type="project" value="UniProtKB-KW"/>
</dbReference>
<keyword evidence="2" id="KW-0238">DNA-binding</keyword>
<dbReference type="PANTHER" id="PTHR43537:SF45">
    <property type="entry name" value="GNTR FAMILY REGULATORY PROTEIN"/>
    <property type="match status" value="1"/>
</dbReference>
<dbReference type="InterPro" id="IPR008920">
    <property type="entry name" value="TF_FadR/GntR_C"/>
</dbReference>
<evidence type="ECO:0000313" key="7">
    <source>
        <dbReference type="Proteomes" id="UP000031526"/>
    </source>
</evidence>
<reference evidence="5 7" key="2">
    <citation type="journal article" date="2016" name="Appl. Microbiol. Biotechnol.">
        <title>Exploiting the genome sequence of Streptomyces nodosus for enhanced antibiotic production.</title>
        <authorList>
            <person name="Sweeney P."/>
            <person name="Murphy C.D."/>
            <person name="Caffrey P."/>
        </authorList>
    </citation>
    <scope>NUCLEOTIDE SEQUENCE [LARGE SCALE GENOMIC DNA]</scope>
    <source>
        <strain evidence="5 7">ATCC 14899</strain>
    </source>
</reference>
<reference evidence="7" key="1">
    <citation type="submission" date="2014-09" db="EMBL/GenBank/DDBJ databases">
        <title>Sequence of the Streptomyces nodosus genome.</title>
        <authorList>
            <person name="Sweeney P."/>
            <person name="Stephens N."/>
            <person name="Murphy C."/>
            <person name="Caffrey P."/>
        </authorList>
    </citation>
    <scope>NUCLEOTIDE SEQUENCE [LARGE SCALE GENOMIC DNA]</scope>
    <source>
        <strain evidence="7">ATCC 14899</strain>
    </source>
</reference>
<dbReference type="SUPFAM" id="SSF46785">
    <property type="entry name" value="Winged helix' DNA-binding domain"/>
    <property type="match status" value="1"/>
</dbReference>
<keyword evidence="3" id="KW-0804">Transcription</keyword>
<dbReference type="AlphaFoldDB" id="A0A0B5DUB0"/>
<proteinExistence type="predicted"/>
<evidence type="ECO:0000256" key="1">
    <source>
        <dbReference type="ARBA" id="ARBA00023015"/>
    </source>
</evidence>
<reference evidence="6 8" key="3">
    <citation type="submission" date="2017-09" db="EMBL/GenBank/DDBJ databases">
        <title>Streptomyces genome completion.</title>
        <authorList>
            <person name="Lee N."/>
            <person name="Cho B.-K."/>
        </authorList>
    </citation>
    <scope>NUCLEOTIDE SEQUENCE [LARGE SCALE GENOMIC DNA]</scope>
    <source>
        <strain evidence="6 8">ATCC 14899</strain>
    </source>
</reference>
<dbReference type="KEGG" id="snq:CP978_29985"/>
<feature type="domain" description="HTH gntR-type" evidence="4">
    <location>
        <begin position="15"/>
        <end position="82"/>
    </location>
</feature>
<dbReference type="GO" id="GO:0003700">
    <property type="term" value="F:DNA-binding transcription factor activity"/>
    <property type="evidence" value="ECO:0007669"/>
    <property type="project" value="InterPro"/>
</dbReference>
<dbReference type="SUPFAM" id="SSF48008">
    <property type="entry name" value="GntR ligand-binding domain-like"/>
    <property type="match status" value="1"/>
</dbReference>
<dbReference type="Proteomes" id="UP000325763">
    <property type="component" value="Chromosome"/>
</dbReference>
<dbReference type="InterPro" id="IPR036390">
    <property type="entry name" value="WH_DNA-bd_sf"/>
</dbReference>
<dbReference type="SMART" id="SM00345">
    <property type="entry name" value="HTH_GNTR"/>
    <property type="match status" value="1"/>
</dbReference>
<evidence type="ECO:0000259" key="4">
    <source>
        <dbReference type="PROSITE" id="PS50949"/>
    </source>
</evidence>
<dbReference type="InterPro" id="IPR000524">
    <property type="entry name" value="Tscrpt_reg_HTH_GntR"/>
</dbReference>
<dbReference type="Proteomes" id="UP000031526">
    <property type="component" value="Chromosome"/>
</dbReference>
<dbReference type="Gene3D" id="1.10.10.10">
    <property type="entry name" value="Winged helix-like DNA-binding domain superfamily/Winged helix DNA-binding domain"/>
    <property type="match status" value="1"/>
</dbReference>
<dbReference type="Pfam" id="PF07729">
    <property type="entry name" value="FCD"/>
    <property type="match status" value="1"/>
</dbReference>
<evidence type="ECO:0000256" key="2">
    <source>
        <dbReference type="ARBA" id="ARBA00023125"/>
    </source>
</evidence>